<evidence type="ECO:0000313" key="2">
    <source>
        <dbReference type="Proteomes" id="UP000039046"/>
    </source>
</evidence>
<accession>A0A0A1TAM0</accession>
<proteinExistence type="predicted"/>
<dbReference type="HOGENOM" id="CLU_1409721_0_0_1"/>
<dbReference type="EMBL" id="CDHN01000002">
    <property type="protein sequence ID" value="CEJ83704.1"/>
    <property type="molecule type" value="Genomic_DNA"/>
</dbReference>
<dbReference type="AlphaFoldDB" id="A0A0A1TAM0"/>
<dbReference type="Proteomes" id="UP000039046">
    <property type="component" value="Unassembled WGS sequence"/>
</dbReference>
<sequence length="193" mass="21939">MTENLSVSIASIVATGLLAPLSFLEHQQSIAPSILIGVFLWTSVIQSVAEATQIIDWSHGVYGLRSLDFVWLVSKFLQFTLAVIEELPKRGIISKRAYPIPTESTAGLLSWLSFSWLNRLLLKGYHGELTLNSLGAIDYALIRENFCVNYSSKNNRLRDCRFSLRFGLHSRFHCYGPWYHVYSSRSLAFLSRY</sequence>
<protein>
    <submittedName>
        <fullName evidence="1">Uncharacterized protein</fullName>
    </submittedName>
</protein>
<gene>
    <name evidence="1" type="ORF">VHEMI03230</name>
</gene>
<dbReference type="STRING" id="1531966.A0A0A1TAM0"/>
<organism evidence="1 2">
    <name type="scientific">[Torrubiella] hemipterigena</name>
    <dbReference type="NCBI Taxonomy" id="1531966"/>
    <lineage>
        <taxon>Eukaryota</taxon>
        <taxon>Fungi</taxon>
        <taxon>Dikarya</taxon>
        <taxon>Ascomycota</taxon>
        <taxon>Pezizomycotina</taxon>
        <taxon>Sordariomycetes</taxon>
        <taxon>Hypocreomycetidae</taxon>
        <taxon>Hypocreales</taxon>
        <taxon>Clavicipitaceae</taxon>
        <taxon>Clavicipitaceae incertae sedis</taxon>
        <taxon>'Torrubiella' clade</taxon>
    </lineage>
</organism>
<keyword evidence="2" id="KW-1185">Reference proteome</keyword>
<evidence type="ECO:0000313" key="1">
    <source>
        <dbReference type="EMBL" id="CEJ83704.1"/>
    </source>
</evidence>
<name>A0A0A1TAM0_9HYPO</name>
<reference evidence="1 2" key="1">
    <citation type="journal article" date="2015" name="Genome Announc.">
        <title>Draft Genome Sequence and Gene Annotation of the Entomopathogenic Fungus Verticillium hemipterigenum.</title>
        <authorList>
            <person name="Horn F."/>
            <person name="Habel A."/>
            <person name="Scharf D.H."/>
            <person name="Dworschak J."/>
            <person name="Brakhage A.A."/>
            <person name="Guthke R."/>
            <person name="Hertweck C."/>
            <person name="Linde J."/>
        </authorList>
    </citation>
    <scope>NUCLEOTIDE SEQUENCE [LARGE SCALE GENOMIC DNA]</scope>
</reference>